<keyword evidence="2" id="KW-0413">Isomerase</keyword>
<evidence type="ECO:0000313" key="2">
    <source>
        <dbReference type="EMBL" id="JAR98760.1"/>
    </source>
</evidence>
<dbReference type="EMBL" id="GEMB01004521">
    <property type="protein sequence ID" value="JAR98760.1"/>
    <property type="molecule type" value="Transcribed_RNA"/>
</dbReference>
<feature type="domain" description="BDBT FKBP like N-terminal" evidence="1">
    <location>
        <begin position="10"/>
        <end position="105"/>
    </location>
</feature>
<reference evidence="2" key="2">
    <citation type="journal article" date="2017" name="J. Med. Entomol.">
        <title>Transcriptome Analysis of the Triatoma infestans (Hemiptera: Reduviidae) Integument.</title>
        <authorList>
            <person name="Calderon-Fernandez G.M."/>
            <person name="Moriconi D.E."/>
            <person name="Dulbecco A.B."/>
            <person name="Juarez M.P."/>
        </authorList>
    </citation>
    <scope>NUCLEOTIDE SEQUENCE</scope>
    <source>
        <strain evidence="2">Int1</strain>
        <tissue evidence="2">Integument</tissue>
    </source>
</reference>
<name>A0A161M8K7_TRIIF</name>
<dbReference type="GO" id="GO:0016853">
    <property type="term" value="F:isomerase activity"/>
    <property type="evidence" value="ECO:0007669"/>
    <property type="project" value="UniProtKB-KW"/>
</dbReference>
<sequence>MLYVHGTGQSTDKRIQKRILSKGWWNGSRPTEGSPCIVKIDTSDHEDVNIPDVYRMPSTDQFKLTVGEGETEFERILDRLLTTMDTFEECLVEYKIDEVIYNVKIKLIQHGAGTPSYTLDPEEKFNKALHCKERGVLLYKEGRILDAF</sequence>
<proteinExistence type="predicted"/>
<evidence type="ECO:0000259" key="1">
    <source>
        <dbReference type="Pfam" id="PF18023"/>
    </source>
</evidence>
<accession>A0A161M8K7</accession>
<dbReference type="InterPro" id="IPR040478">
    <property type="entry name" value="FKBP_N_2"/>
</dbReference>
<organism evidence="2">
    <name type="scientific">Triatoma infestans</name>
    <name type="common">Assassin bug</name>
    <dbReference type="NCBI Taxonomy" id="30076"/>
    <lineage>
        <taxon>Eukaryota</taxon>
        <taxon>Metazoa</taxon>
        <taxon>Ecdysozoa</taxon>
        <taxon>Arthropoda</taxon>
        <taxon>Hexapoda</taxon>
        <taxon>Insecta</taxon>
        <taxon>Pterygota</taxon>
        <taxon>Neoptera</taxon>
        <taxon>Paraneoptera</taxon>
        <taxon>Hemiptera</taxon>
        <taxon>Heteroptera</taxon>
        <taxon>Panheteroptera</taxon>
        <taxon>Cimicomorpha</taxon>
        <taxon>Reduviidae</taxon>
        <taxon>Triatominae</taxon>
        <taxon>Triatoma</taxon>
    </lineage>
</organism>
<reference evidence="2" key="1">
    <citation type="submission" date="2016-04" db="EMBL/GenBank/DDBJ databases">
        <authorList>
            <person name="Calderon-Fernandez G.M.Sr."/>
        </authorList>
    </citation>
    <scope>NUCLEOTIDE SEQUENCE</scope>
    <source>
        <strain evidence="2">Int1</strain>
        <tissue evidence="2">Integument</tissue>
    </source>
</reference>
<dbReference type="AlphaFoldDB" id="A0A161M8K7"/>
<protein>
    <submittedName>
        <fullName evidence="2">70 kDa peptidyl-prolyl isomerase</fullName>
    </submittedName>
</protein>
<dbReference type="Pfam" id="PF18023">
    <property type="entry name" value="FKBP_N_2"/>
    <property type="match status" value="1"/>
</dbReference>